<protein>
    <submittedName>
        <fullName evidence="1">Uncharacterized protein</fullName>
    </submittedName>
</protein>
<gene>
    <name evidence="1" type="ORF">niasHT_017766</name>
</gene>
<sequence>MSQNCTHFAFQDEAHSVDEAHDHVSCVAGDMVKCRGFCLDKCLVAGMDPTLINVPHSDKFKQFLANLKKRKMKCYFFIQNEETHVMRNERIGTKQDEAHSVDEAHDHVSCVAGGAHHDEVNYGDGIPKMRL</sequence>
<proteinExistence type="predicted"/>
<dbReference type="EMBL" id="JBICBT010000383">
    <property type="protein sequence ID" value="KAL3115364.1"/>
    <property type="molecule type" value="Genomic_DNA"/>
</dbReference>
<keyword evidence="2" id="KW-1185">Reference proteome</keyword>
<evidence type="ECO:0000313" key="2">
    <source>
        <dbReference type="Proteomes" id="UP001620626"/>
    </source>
</evidence>
<dbReference type="AlphaFoldDB" id="A0ABD2LJM2"/>
<dbReference type="Proteomes" id="UP001620626">
    <property type="component" value="Unassembled WGS sequence"/>
</dbReference>
<evidence type="ECO:0000313" key="1">
    <source>
        <dbReference type="EMBL" id="KAL3115364.1"/>
    </source>
</evidence>
<comment type="caution">
    <text evidence="1">The sequence shown here is derived from an EMBL/GenBank/DDBJ whole genome shotgun (WGS) entry which is preliminary data.</text>
</comment>
<reference evidence="1 2" key="1">
    <citation type="submission" date="2024-10" db="EMBL/GenBank/DDBJ databases">
        <authorList>
            <person name="Kim D."/>
        </authorList>
    </citation>
    <scope>NUCLEOTIDE SEQUENCE [LARGE SCALE GENOMIC DNA]</scope>
    <source>
        <strain evidence="1">BH-2024</strain>
    </source>
</reference>
<accession>A0ABD2LJM2</accession>
<organism evidence="1 2">
    <name type="scientific">Heterodera trifolii</name>
    <dbReference type="NCBI Taxonomy" id="157864"/>
    <lineage>
        <taxon>Eukaryota</taxon>
        <taxon>Metazoa</taxon>
        <taxon>Ecdysozoa</taxon>
        <taxon>Nematoda</taxon>
        <taxon>Chromadorea</taxon>
        <taxon>Rhabditida</taxon>
        <taxon>Tylenchina</taxon>
        <taxon>Tylenchomorpha</taxon>
        <taxon>Tylenchoidea</taxon>
        <taxon>Heteroderidae</taxon>
        <taxon>Heteroderinae</taxon>
        <taxon>Heterodera</taxon>
    </lineage>
</organism>
<name>A0ABD2LJM2_9BILA</name>